<feature type="domain" description="Histone H2A C-terminal" evidence="11">
    <location>
        <begin position="132"/>
        <end position="163"/>
    </location>
</feature>
<evidence type="ECO:0000313" key="13">
    <source>
        <dbReference type="Proteomes" id="UP001161247"/>
    </source>
</evidence>
<comment type="subunit">
    <text evidence="8">The nucleosome is a histone octamer containing two molecules each of H2A, H2B, H3 and H4 assembled in one H3-H4 heterotetramer and two H2A-H2B heterodimers. The octamer wraps approximately 147 bp of DNA.</text>
</comment>
<dbReference type="PROSITE" id="PS00046">
    <property type="entry name" value="HISTONE_H2A"/>
    <property type="match status" value="1"/>
</dbReference>
<evidence type="ECO:0000256" key="1">
    <source>
        <dbReference type="ARBA" id="ARBA00004123"/>
    </source>
</evidence>
<evidence type="ECO:0000256" key="5">
    <source>
        <dbReference type="ARBA" id="ARBA00023125"/>
    </source>
</evidence>
<dbReference type="InterPro" id="IPR009072">
    <property type="entry name" value="Histone-fold"/>
</dbReference>
<evidence type="ECO:0000256" key="3">
    <source>
        <dbReference type="ARBA" id="ARBA00010691"/>
    </source>
</evidence>
<dbReference type="GO" id="GO:0000786">
    <property type="term" value="C:nucleosome"/>
    <property type="evidence" value="ECO:0007669"/>
    <property type="project" value="UniProtKB-KW"/>
</dbReference>
<dbReference type="GO" id="GO:0003677">
    <property type="term" value="F:DNA binding"/>
    <property type="evidence" value="ECO:0007669"/>
    <property type="project" value="UniProtKB-KW"/>
</dbReference>
<dbReference type="InterPro" id="IPR007125">
    <property type="entry name" value="H2A/H2B/H3"/>
</dbReference>
<dbReference type="InterPro" id="IPR032458">
    <property type="entry name" value="Histone_H2A_CS"/>
</dbReference>
<comment type="subcellular location">
    <subcellularLocation>
        <location evidence="2">Chromosome</location>
    </subcellularLocation>
    <subcellularLocation>
        <location evidence="1 8">Nucleus</location>
    </subcellularLocation>
</comment>
<dbReference type="EMBL" id="OX459120">
    <property type="protein sequence ID" value="CAI9098176.1"/>
    <property type="molecule type" value="Genomic_DNA"/>
</dbReference>
<evidence type="ECO:0000256" key="8">
    <source>
        <dbReference type="RuleBase" id="RU003767"/>
    </source>
</evidence>
<keyword evidence="6 8" id="KW-0539">Nucleus</keyword>
<accession>A0AAV1CS43</accession>
<dbReference type="Gene3D" id="1.10.20.10">
    <property type="entry name" value="Histone, subunit A"/>
    <property type="match status" value="1"/>
</dbReference>
<evidence type="ECO:0000259" key="10">
    <source>
        <dbReference type="Pfam" id="PF00125"/>
    </source>
</evidence>
<protein>
    <recommendedName>
        <fullName evidence="8">Histone H2A</fullName>
    </recommendedName>
</protein>
<dbReference type="Pfam" id="PF00125">
    <property type="entry name" value="Histone"/>
    <property type="match status" value="1"/>
</dbReference>
<dbReference type="GO" id="GO:0030527">
    <property type="term" value="F:structural constituent of chromatin"/>
    <property type="evidence" value="ECO:0007669"/>
    <property type="project" value="InterPro"/>
</dbReference>
<evidence type="ECO:0000313" key="12">
    <source>
        <dbReference type="EMBL" id="CAI9098176.1"/>
    </source>
</evidence>
<comment type="similarity">
    <text evidence="3 8">Belongs to the histone H2A family.</text>
</comment>
<gene>
    <name evidence="12" type="ORF">OLC1_LOCUS8458</name>
</gene>
<dbReference type="AlphaFoldDB" id="A0AAV1CS43"/>
<dbReference type="SUPFAM" id="SSF47113">
    <property type="entry name" value="Histone-fold"/>
    <property type="match status" value="1"/>
</dbReference>
<dbReference type="InterPro" id="IPR032454">
    <property type="entry name" value="Histone_H2A_C"/>
</dbReference>
<proteinExistence type="inferred from homology"/>
<dbReference type="PRINTS" id="PR00620">
    <property type="entry name" value="HISTONEH2A"/>
</dbReference>
<dbReference type="Proteomes" id="UP001161247">
    <property type="component" value="Chromosome 3"/>
</dbReference>
<dbReference type="Pfam" id="PF16211">
    <property type="entry name" value="Histone_H2A_C"/>
    <property type="match status" value="1"/>
</dbReference>
<dbReference type="GO" id="GO:0046982">
    <property type="term" value="F:protein heterodimerization activity"/>
    <property type="evidence" value="ECO:0007669"/>
    <property type="project" value="InterPro"/>
</dbReference>
<keyword evidence="7 8" id="KW-0544">Nucleosome core</keyword>
<name>A0AAV1CS43_OLDCO</name>
<organism evidence="12 13">
    <name type="scientific">Oldenlandia corymbosa var. corymbosa</name>
    <dbReference type="NCBI Taxonomy" id="529605"/>
    <lineage>
        <taxon>Eukaryota</taxon>
        <taxon>Viridiplantae</taxon>
        <taxon>Streptophyta</taxon>
        <taxon>Embryophyta</taxon>
        <taxon>Tracheophyta</taxon>
        <taxon>Spermatophyta</taxon>
        <taxon>Magnoliopsida</taxon>
        <taxon>eudicotyledons</taxon>
        <taxon>Gunneridae</taxon>
        <taxon>Pentapetalae</taxon>
        <taxon>asterids</taxon>
        <taxon>lamiids</taxon>
        <taxon>Gentianales</taxon>
        <taxon>Rubiaceae</taxon>
        <taxon>Rubioideae</taxon>
        <taxon>Spermacoceae</taxon>
        <taxon>Hedyotis-Oldenlandia complex</taxon>
        <taxon>Oldenlandia</taxon>
    </lineage>
</organism>
<keyword evidence="4 8" id="KW-0158">Chromosome</keyword>
<dbReference type="PANTHER" id="PTHR23430">
    <property type="entry name" value="HISTONE H2A"/>
    <property type="match status" value="1"/>
</dbReference>
<evidence type="ECO:0000256" key="6">
    <source>
        <dbReference type="ARBA" id="ARBA00023242"/>
    </source>
</evidence>
<keyword evidence="5 8" id="KW-0238">DNA-binding</keyword>
<feature type="domain" description="Core Histone H2A/H2B/H3" evidence="10">
    <location>
        <begin position="52"/>
        <end position="128"/>
    </location>
</feature>
<reference evidence="12" key="1">
    <citation type="submission" date="2023-03" db="EMBL/GenBank/DDBJ databases">
        <authorList>
            <person name="Julca I."/>
        </authorList>
    </citation>
    <scope>NUCLEOTIDE SEQUENCE</scope>
</reference>
<dbReference type="GO" id="GO:0005634">
    <property type="term" value="C:nucleus"/>
    <property type="evidence" value="ECO:0007669"/>
    <property type="project" value="UniProtKB-SubCell"/>
</dbReference>
<evidence type="ECO:0000256" key="2">
    <source>
        <dbReference type="ARBA" id="ARBA00004286"/>
    </source>
</evidence>
<dbReference type="FunFam" id="1.10.20.10:FF:000103">
    <property type="entry name" value="Histone H2A type 1"/>
    <property type="match status" value="1"/>
</dbReference>
<evidence type="ECO:0000256" key="7">
    <source>
        <dbReference type="ARBA" id="ARBA00023269"/>
    </source>
</evidence>
<evidence type="ECO:0000256" key="9">
    <source>
        <dbReference type="SAM" id="MobiDB-lite"/>
    </source>
</evidence>
<feature type="region of interest" description="Disordered" evidence="9">
    <location>
        <begin position="16"/>
        <end position="56"/>
    </location>
</feature>
<keyword evidence="13" id="KW-1185">Reference proteome</keyword>
<feature type="compositionally biased region" description="Gly residues" evidence="9">
    <location>
        <begin position="40"/>
        <end position="49"/>
    </location>
</feature>
<evidence type="ECO:0000256" key="4">
    <source>
        <dbReference type="ARBA" id="ARBA00022454"/>
    </source>
</evidence>
<dbReference type="CDD" id="cd00074">
    <property type="entry name" value="HFD_H2A"/>
    <property type="match status" value="1"/>
</dbReference>
<evidence type="ECO:0000259" key="11">
    <source>
        <dbReference type="Pfam" id="PF16211"/>
    </source>
</evidence>
<dbReference type="SMART" id="SM00414">
    <property type="entry name" value="H2A"/>
    <property type="match status" value="1"/>
</dbReference>
<dbReference type="InterPro" id="IPR002119">
    <property type="entry name" value="Histone_H2A"/>
</dbReference>
<sequence>MDRLFQWRKMESGKALAGADQAGNGGPAKGPGPSAAGAGRAKGAGGRTGSAGRKNVTRSKKAGLVFPVERIGRFLKKGGYADRIGSGAPVYMDAVLEYMAAELLELAGNAARDNKKLRITPRHLKLAVGKDEELDTLLKGVDFRWSGVVPHIHKVLVPNKDRDSQELEEGKVK</sequence>